<keyword evidence="3" id="KW-0812">Transmembrane</keyword>
<dbReference type="PANTHER" id="PTHR48053">
    <property type="entry name" value="LEUCINE RICH REPEAT FAMILY PROTEIN, EXPRESSED"/>
    <property type="match status" value="1"/>
</dbReference>
<dbReference type="SMART" id="SM00365">
    <property type="entry name" value="LRR_SD22"/>
    <property type="match status" value="3"/>
</dbReference>
<evidence type="ECO:0000256" key="4">
    <source>
        <dbReference type="ARBA" id="ARBA00022729"/>
    </source>
</evidence>
<dbReference type="PROSITE" id="PS51450">
    <property type="entry name" value="LRR"/>
    <property type="match status" value="1"/>
</dbReference>
<dbReference type="FunFam" id="3.80.10.10:FF:000111">
    <property type="entry name" value="LRR receptor-like serine/threonine-protein kinase ERECTA"/>
    <property type="match status" value="1"/>
</dbReference>
<keyword evidence="9" id="KW-0472">Membrane</keyword>
<gene>
    <name evidence="10" type="ORF">METZ01_LOCUS192968</name>
</gene>
<dbReference type="InterPro" id="IPR003591">
    <property type="entry name" value="Leu-rich_rpt_typical-subtyp"/>
</dbReference>
<dbReference type="InterPro" id="IPR025875">
    <property type="entry name" value="Leu-rich_rpt_4"/>
</dbReference>
<evidence type="ECO:0000256" key="2">
    <source>
        <dbReference type="ARBA" id="ARBA00022614"/>
    </source>
</evidence>
<evidence type="ECO:0008006" key="11">
    <source>
        <dbReference type="Google" id="ProtNLM"/>
    </source>
</evidence>
<dbReference type="InterPro" id="IPR001611">
    <property type="entry name" value="Leu-rich_rpt"/>
</dbReference>
<dbReference type="SUPFAM" id="SSF52058">
    <property type="entry name" value="L domain-like"/>
    <property type="match status" value="1"/>
</dbReference>
<keyword evidence="4" id="KW-0732">Signal</keyword>
<dbReference type="GO" id="GO:0005524">
    <property type="term" value="F:ATP binding"/>
    <property type="evidence" value="ECO:0007669"/>
    <property type="project" value="UniProtKB-KW"/>
</dbReference>
<dbReference type="PANTHER" id="PTHR48053:SF126">
    <property type="entry name" value="MDIS1-INTERACTING RECEPTOR LIKE KINASE 2-LIKE ISOFORM X1"/>
    <property type="match status" value="1"/>
</dbReference>
<reference evidence="10" key="1">
    <citation type="submission" date="2018-05" db="EMBL/GenBank/DDBJ databases">
        <authorList>
            <person name="Lanie J.A."/>
            <person name="Ng W.-L."/>
            <person name="Kazmierczak K.M."/>
            <person name="Andrzejewski T.M."/>
            <person name="Davidsen T.M."/>
            <person name="Wayne K.J."/>
            <person name="Tettelin H."/>
            <person name="Glass J.I."/>
            <person name="Rusch D."/>
            <person name="Podicherti R."/>
            <person name="Tsui H.-C.T."/>
            <person name="Winkler M.E."/>
        </authorList>
    </citation>
    <scope>NUCLEOTIDE SEQUENCE</scope>
</reference>
<organism evidence="10">
    <name type="scientific">marine metagenome</name>
    <dbReference type="NCBI Taxonomy" id="408172"/>
    <lineage>
        <taxon>unclassified sequences</taxon>
        <taxon>metagenomes</taxon>
        <taxon>ecological metagenomes</taxon>
    </lineage>
</organism>
<accession>A0A382DQ54</accession>
<dbReference type="EMBL" id="UINC01040354">
    <property type="protein sequence ID" value="SVB40114.1"/>
    <property type="molecule type" value="Genomic_DNA"/>
</dbReference>
<dbReference type="SMART" id="SM00369">
    <property type="entry name" value="LRR_TYP"/>
    <property type="match status" value="4"/>
</dbReference>
<evidence type="ECO:0000256" key="8">
    <source>
        <dbReference type="ARBA" id="ARBA00022989"/>
    </source>
</evidence>
<evidence type="ECO:0000256" key="6">
    <source>
        <dbReference type="ARBA" id="ARBA00022741"/>
    </source>
</evidence>
<evidence type="ECO:0000256" key="5">
    <source>
        <dbReference type="ARBA" id="ARBA00022737"/>
    </source>
</evidence>
<keyword evidence="8" id="KW-1133">Transmembrane helix</keyword>
<comment type="subcellular location">
    <subcellularLocation>
        <location evidence="1">Membrane</location>
        <topology evidence="1">Single-pass membrane protein</topology>
    </subcellularLocation>
</comment>
<dbReference type="AlphaFoldDB" id="A0A382DQ54"/>
<dbReference type="Pfam" id="PF12799">
    <property type="entry name" value="LRR_4"/>
    <property type="match status" value="1"/>
</dbReference>
<evidence type="ECO:0000313" key="10">
    <source>
        <dbReference type="EMBL" id="SVB40114.1"/>
    </source>
</evidence>
<name>A0A382DQ54_9ZZZZ</name>
<dbReference type="Gene3D" id="3.80.10.10">
    <property type="entry name" value="Ribonuclease Inhibitor"/>
    <property type="match status" value="1"/>
</dbReference>
<protein>
    <recommendedName>
        <fullName evidence="11">Leucine-rich repeat-containing N-terminal plant-type domain-containing protein</fullName>
    </recommendedName>
</protein>
<evidence type="ECO:0000256" key="7">
    <source>
        <dbReference type="ARBA" id="ARBA00022840"/>
    </source>
</evidence>
<keyword evidence="7" id="KW-0067">ATP-binding</keyword>
<evidence type="ECO:0000256" key="1">
    <source>
        <dbReference type="ARBA" id="ARBA00004167"/>
    </source>
</evidence>
<feature type="non-terminal residue" evidence="10">
    <location>
        <position position="338"/>
    </location>
</feature>
<dbReference type="Pfam" id="PF00560">
    <property type="entry name" value="LRR_1"/>
    <property type="match status" value="3"/>
</dbReference>
<keyword evidence="6" id="KW-0547">Nucleotide-binding</keyword>
<keyword evidence="2" id="KW-0433">Leucine-rich repeat</keyword>
<sequence length="338" mass="37296">MSYQAPPLAGFFVYRYLGWWDVILLCMRKLYLLLPILFLIYWGCEDSKEEETTPTEVTLWGVVYSVEDTDSLPNLPYSGLTGSIPSEIGNLTNLTELNLYGNQLTGSIPSEIGNLTNLTELNLYGNQLTGSIPPEIGNLTNLTYMNLGSNQLTGSIPSEIGSLTNLFAFVVGNNQLTGIIPDEICNQGDSSPHLENNQLCPPYPSCIEDYVGEQDTSDCPDSTPTEVTLWGVVYSIEDTDTLNLSNSGLTGSIPSEIGNLTNLTELWLSENQLTGSIPESICDLNINWSYYWSFNISNNQLCPPYPSCIEEYVGEQDTSNCGECDENSEVVLWGQNYS</sequence>
<evidence type="ECO:0000256" key="3">
    <source>
        <dbReference type="ARBA" id="ARBA00022692"/>
    </source>
</evidence>
<dbReference type="InterPro" id="IPR051716">
    <property type="entry name" value="Plant_RL_S/T_kinase"/>
</dbReference>
<proteinExistence type="predicted"/>
<keyword evidence="5" id="KW-0677">Repeat</keyword>
<dbReference type="GO" id="GO:0016020">
    <property type="term" value="C:membrane"/>
    <property type="evidence" value="ECO:0007669"/>
    <property type="project" value="UniProtKB-SubCell"/>
</dbReference>
<dbReference type="InterPro" id="IPR032675">
    <property type="entry name" value="LRR_dom_sf"/>
</dbReference>
<evidence type="ECO:0000256" key="9">
    <source>
        <dbReference type="ARBA" id="ARBA00023136"/>
    </source>
</evidence>